<reference evidence="2 3" key="1">
    <citation type="submission" date="2006-03" db="EMBL/GenBank/DDBJ databases">
        <title>Annotation of Plasmodium falciparum HB3.</title>
        <authorList>
            <consortium name="The Broad Institute Genome Sequencing Platform"/>
            <person name="Volkman S.K."/>
            <person name="Neafsey D.E."/>
            <person name="Dash A.P."/>
            <person name="Chitnis C.E."/>
            <person name="Hartl D.L."/>
            <person name="Young S.K."/>
            <person name="Zeng Q."/>
            <person name="Koehrsen M."/>
            <person name="Alvarado L."/>
            <person name="Berlin A."/>
            <person name="Borenstein D."/>
            <person name="Chapman S.B."/>
            <person name="Chen Z."/>
            <person name="Engels R."/>
            <person name="Freedman E."/>
            <person name="Gellesch M."/>
            <person name="Goldberg J."/>
            <person name="Griggs A."/>
            <person name="Gujja S."/>
            <person name="Heilman E.R."/>
            <person name="Heiman D.I."/>
            <person name="Howarth C."/>
            <person name="Jen D."/>
            <person name="Larson L."/>
            <person name="Mehta T."/>
            <person name="Neiman D."/>
            <person name="Park D."/>
            <person name="Pearson M."/>
            <person name="Roberts A."/>
            <person name="Saif S."/>
            <person name="Shea T."/>
            <person name="Shenoy N."/>
            <person name="Sisk P."/>
            <person name="Stolte C."/>
            <person name="Sykes S."/>
            <person name="Walk T."/>
            <person name="White J."/>
            <person name="Yandava C."/>
            <person name="Haas B."/>
            <person name="Henn M.R."/>
            <person name="Nusbaum C."/>
            <person name="Birren B."/>
        </authorList>
    </citation>
    <scope>NUCLEOTIDE SEQUENCE [LARGE SCALE GENOMIC DNA]</scope>
    <source>
        <strain evidence="2">HB3</strain>
    </source>
</reference>
<accession>A0A0L7K6Z4</accession>
<keyword evidence="1" id="KW-0812">Transmembrane</keyword>
<dbReference type="Proteomes" id="UP000054289">
    <property type="component" value="Unassembled WGS sequence"/>
</dbReference>
<dbReference type="OrthoDB" id="376702at2759"/>
<dbReference type="EMBL" id="CH671926">
    <property type="protein sequence ID" value="KOB58860.1"/>
    <property type="molecule type" value="Genomic_DNA"/>
</dbReference>
<protein>
    <submittedName>
        <fullName evidence="2">Uncharacterized protein</fullName>
    </submittedName>
</protein>
<organism evidence="2 3">
    <name type="scientific">Plasmodium falciparum (isolate HB3)</name>
    <dbReference type="NCBI Taxonomy" id="137071"/>
    <lineage>
        <taxon>Eukaryota</taxon>
        <taxon>Sar</taxon>
        <taxon>Alveolata</taxon>
        <taxon>Apicomplexa</taxon>
        <taxon>Aconoidasida</taxon>
        <taxon>Haemosporida</taxon>
        <taxon>Plasmodiidae</taxon>
        <taxon>Plasmodium</taxon>
        <taxon>Plasmodium (Laverania)</taxon>
    </lineage>
</organism>
<keyword evidence="1" id="KW-1133">Transmembrane helix</keyword>
<feature type="transmembrane region" description="Helical" evidence="1">
    <location>
        <begin position="273"/>
        <end position="290"/>
    </location>
</feature>
<keyword evidence="1" id="KW-0472">Membrane</keyword>
<name>A0A0L7K6Z4_PLAFX</name>
<feature type="transmembrane region" description="Helical" evidence="1">
    <location>
        <begin position="221"/>
        <end position="244"/>
    </location>
</feature>
<feature type="transmembrane region" description="Helical" evidence="1">
    <location>
        <begin position="250"/>
        <end position="266"/>
    </location>
</feature>
<evidence type="ECO:0000313" key="3">
    <source>
        <dbReference type="Proteomes" id="UP000054289"/>
    </source>
</evidence>
<dbReference type="AlphaFoldDB" id="A0A0L7K6Z4"/>
<dbReference type="KEGG" id="pfh:PFHG_00608"/>
<reference evidence="3" key="2">
    <citation type="submission" date="2006-03" db="EMBL/GenBank/DDBJ databases">
        <title>The genome sequence of the Plasmodium falciparum HB3.</title>
        <authorList>
            <consortium name="The Broad Institute Genome Sequencing Platform"/>
            <person name="Birren B."/>
            <person name="Lander E."/>
            <person name="Galagan J."/>
            <person name="Nusbaum C."/>
            <person name="Devon K."/>
            <person name="Henn M."/>
            <person name="Jaffe D."/>
            <person name="Butler J."/>
            <person name="Alvarez P."/>
            <person name="Gnerre S."/>
            <person name="Grabherr M."/>
            <person name="Kleber M."/>
            <person name="Mauceli E."/>
            <person name="Brockman W."/>
            <person name="MacCallum I.A."/>
            <person name="Rounsley S."/>
            <person name="Young S."/>
            <person name="LaButti K."/>
            <person name="Pushparaj V."/>
            <person name="DeCaprio D."/>
            <person name="Crawford M."/>
            <person name="Koehrsen M."/>
            <person name="Engels R."/>
            <person name="Montgomery P."/>
            <person name="Pearson M."/>
            <person name="Howarth C."/>
            <person name="Larson L."/>
            <person name="Luoma S."/>
            <person name="White J."/>
            <person name="Kodira C."/>
            <person name="Zeng Q."/>
            <person name="Oleary S."/>
            <person name="Yandava C."/>
            <person name="Alvarado L."/>
            <person name="Wirth D."/>
            <person name="Volkman S."/>
            <person name="Hartl D."/>
        </authorList>
    </citation>
    <scope>NUCLEOTIDE SEQUENCE [LARGE SCALE GENOMIC DNA]</scope>
</reference>
<dbReference type="OMA" id="NKFHINF"/>
<sequence length="363" mass="43649">MYNNVRRKIVTYNLWGIMGPRTKEKDLNLFILLYKHNFNFKILKSSASKKKEFCEDSNDITKECDDHYENLKKKNEMSYGKEQINIVNNNINKNKIKYTHILNNTNNLNDFICSEEKNGKDIKSDIFFHNDFLIYKNIKTKVCHNKKNEIKFISKHFFYHLNKYHKNIVNSFFNECFYKYTKTSKIFFGVLLSFSILLSLFLVTSSNFLEYNIILKYHIKFHSLLFAFFSSYYLGLQIANYYFINNIHNFFSSFFFLTSISSIYLADYYIWASYYFLSFNYFIFLLFNYYNMYYLNVIPKFIFKNVNRIFLFSLFSNYLAINKGKFIEKNIDFLKNEDTNISFGGLFKILPYFFLGEGGATLF</sequence>
<evidence type="ECO:0000313" key="2">
    <source>
        <dbReference type="EMBL" id="KOB58860.1"/>
    </source>
</evidence>
<proteinExistence type="predicted"/>
<evidence type="ECO:0000256" key="1">
    <source>
        <dbReference type="SAM" id="Phobius"/>
    </source>
</evidence>
<gene>
    <name evidence="2" type="ORF">PFHG_00608</name>
</gene>
<feature type="transmembrane region" description="Helical" evidence="1">
    <location>
        <begin position="186"/>
        <end position="209"/>
    </location>
</feature>